<evidence type="ECO:0000259" key="1">
    <source>
        <dbReference type="Pfam" id="PF13468"/>
    </source>
</evidence>
<dbReference type="Gene3D" id="3.10.180.10">
    <property type="entry name" value="2,3-Dihydroxybiphenyl 1,2-Dioxygenase, domain 1"/>
    <property type="match status" value="1"/>
</dbReference>
<accession>A0A4R6JKT7</accession>
<comment type="caution">
    <text evidence="2">The sequence shown here is derived from an EMBL/GenBank/DDBJ whole genome shotgun (WGS) entry which is preliminary data.</text>
</comment>
<dbReference type="Proteomes" id="UP000295388">
    <property type="component" value="Unassembled WGS sequence"/>
</dbReference>
<name>A0A4R6JKT7_9ACTN</name>
<sequence>MADPLLDHLVLATDDLESTVAAFQAATGVVPAAGGRHVGLGTRNYLVGLGPTAYLEIIGPDLQQAEVEPGNMPFGVGEVRGTRLVTWAVQPVDLEASLTAALEAGVDLGEIRPMSRATPAGDVLSWRLASTHPAPFDGLVPFLIDWGSTRHPAESGLPQVSLLNFTATHPDPPAVAVALDALGVTLPIATGPVALYAEVRGPAGVVALDDLT</sequence>
<keyword evidence="3" id="KW-1185">Reference proteome</keyword>
<dbReference type="AlphaFoldDB" id="A0A4R6JKT7"/>
<gene>
    <name evidence="2" type="ORF">EV643_12053</name>
</gene>
<dbReference type="SUPFAM" id="SSF54593">
    <property type="entry name" value="Glyoxalase/Bleomycin resistance protein/Dihydroxybiphenyl dioxygenase"/>
    <property type="match status" value="1"/>
</dbReference>
<dbReference type="RefSeq" id="WP_133804085.1">
    <property type="nucleotide sequence ID" value="NZ_SNWQ01000020.1"/>
</dbReference>
<dbReference type="InterPro" id="IPR025870">
    <property type="entry name" value="Glyoxalase-like_dom"/>
</dbReference>
<dbReference type="PANTHER" id="PTHR40265">
    <property type="entry name" value="BLL2707 PROTEIN"/>
    <property type="match status" value="1"/>
</dbReference>
<organism evidence="2 3">
    <name type="scientific">Kribbella caucasensis</name>
    <dbReference type="NCBI Taxonomy" id="2512215"/>
    <lineage>
        <taxon>Bacteria</taxon>
        <taxon>Bacillati</taxon>
        <taxon>Actinomycetota</taxon>
        <taxon>Actinomycetes</taxon>
        <taxon>Propionibacteriales</taxon>
        <taxon>Kribbellaceae</taxon>
        <taxon>Kribbella</taxon>
    </lineage>
</organism>
<feature type="domain" description="Glyoxalase-like" evidence="1">
    <location>
        <begin position="6"/>
        <end position="182"/>
    </location>
</feature>
<dbReference type="EMBL" id="SNWQ01000020">
    <property type="protein sequence ID" value="TDO36322.1"/>
    <property type="molecule type" value="Genomic_DNA"/>
</dbReference>
<dbReference type="PANTHER" id="PTHR40265:SF1">
    <property type="entry name" value="GLYOXALASE-LIKE DOMAIN-CONTAINING PROTEIN"/>
    <property type="match status" value="1"/>
</dbReference>
<evidence type="ECO:0000313" key="2">
    <source>
        <dbReference type="EMBL" id="TDO36322.1"/>
    </source>
</evidence>
<evidence type="ECO:0000313" key="3">
    <source>
        <dbReference type="Proteomes" id="UP000295388"/>
    </source>
</evidence>
<dbReference type="InterPro" id="IPR029068">
    <property type="entry name" value="Glyas_Bleomycin-R_OHBP_Dase"/>
</dbReference>
<reference evidence="2 3" key="1">
    <citation type="submission" date="2019-03" db="EMBL/GenBank/DDBJ databases">
        <title>Genomic Encyclopedia of Type Strains, Phase III (KMG-III): the genomes of soil and plant-associated and newly described type strains.</title>
        <authorList>
            <person name="Whitman W."/>
        </authorList>
    </citation>
    <scope>NUCLEOTIDE SEQUENCE [LARGE SCALE GENOMIC DNA]</scope>
    <source>
        <strain evidence="2 3">VKM Ac-2527</strain>
    </source>
</reference>
<proteinExistence type="predicted"/>
<dbReference type="Pfam" id="PF13468">
    <property type="entry name" value="Glyoxalase_3"/>
    <property type="match status" value="1"/>
</dbReference>
<protein>
    <submittedName>
        <fullName evidence="2">Glyoxalase-like protein</fullName>
    </submittedName>
</protein>
<dbReference type="OrthoDB" id="3227561at2"/>